<protein>
    <recommendedName>
        <fullName evidence="2">histidine kinase</fullName>
        <ecNumber evidence="2">2.7.13.3</ecNumber>
    </recommendedName>
</protein>
<comment type="catalytic activity">
    <reaction evidence="1">
        <text>ATP + protein L-histidine = ADP + protein N-phospho-L-histidine.</text>
        <dbReference type="EC" id="2.7.13.3"/>
    </reaction>
</comment>
<reference evidence="10" key="1">
    <citation type="journal article" date="2014" name="Int. J. Syst. Evol. Microbiol.">
        <title>Complete genome sequence of Corynebacterium casei LMG S-19264T (=DSM 44701T), isolated from a smear-ripened cheese.</title>
        <authorList>
            <consortium name="US DOE Joint Genome Institute (JGI-PGF)"/>
            <person name="Walter F."/>
            <person name="Albersmeier A."/>
            <person name="Kalinowski J."/>
            <person name="Ruckert C."/>
        </authorList>
    </citation>
    <scope>NUCLEOTIDE SEQUENCE</scope>
    <source>
        <strain evidence="10">VKM Ac-1401</strain>
    </source>
</reference>
<dbReference type="Pfam" id="PF07730">
    <property type="entry name" value="HisKA_3"/>
    <property type="match status" value="1"/>
</dbReference>
<evidence type="ECO:0000313" key="10">
    <source>
        <dbReference type="EMBL" id="GLJ78257.1"/>
    </source>
</evidence>
<comment type="caution">
    <text evidence="10">The sequence shown here is derived from an EMBL/GenBank/DDBJ whole genome shotgun (WGS) entry which is preliminary data.</text>
</comment>
<evidence type="ECO:0000256" key="2">
    <source>
        <dbReference type="ARBA" id="ARBA00012438"/>
    </source>
</evidence>
<dbReference type="CDD" id="cd16917">
    <property type="entry name" value="HATPase_UhpB-NarQ-NarX-like"/>
    <property type="match status" value="1"/>
</dbReference>
<reference evidence="10" key="2">
    <citation type="submission" date="2023-01" db="EMBL/GenBank/DDBJ databases">
        <authorList>
            <person name="Sun Q."/>
            <person name="Evtushenko L."/>
        </authorList>
    </citation>
    <scope>NUCLEOTIDE SEQUENCE</scope>
    <source>
        <strain evidence="10">VKM Ac-1401</strain>
    </source>
</reference>
<dbReference type="SMART" id="SM00387">
    <property type="entry name" value="HATPase_c"/>
    <property type="match status" value="1"/>
</dbReference>
<keyword evidence="8" id="KW-0902">Two-component regulatory system</keyword>
<dbReference type="Gene3D" id="3.30.565.10">
    <property type="entry name" value="Histidine kinase-like ATPase, C-terminal domain"/>
    <property type="match status" value="1"/>
</dbReference>
<evidence type="ECO:0000313" key="11">
    <source>
        <dbReference type="Proteomes" id="UP001142372"/>
    </source>
</evidence>
<evidence type="ECO:0000256" key="6">
    <source>
        <dbReference type="ARBA" id="ARBA00022777"/>
    </source>
</evidence>
<dbReference type="InterPro" id="IPR050482">
    <property type="entry name" value="Sensor_HK_TwoCompSys"/>
</dbReference>
<dbReference type="Pfam" id="PF02518">
    <property type="entry name" value="HATPase_c"/>
    <property type="match status" value="1"/>
</dbReference>
<dbReference type="AlphaFoldDB" id="A0A9W6M1Z2"/>
<keyword evidence="4" id="KW-0808">Transferase</keyword>
<keyword evidence="6 10" id="KW-0418">Kinase</keyword>
<dbReference type="RefSeq" id="WP_271178844.1">
    <property type="nucleotide sequence ID" value="NZ_BAAAJO010000003.1"/>
</dbReference>
<evidence type="ECO:0000256" key="1">
    <source>
        <dbReference type="ARBA" id="ARBA00000085"/>
    </source>
</evidence>
<dbReference type="InterPro" id="IPR003594">
    <property type="entry name" value="HATPase_dom"/>
</dbReference>
<gene>
    <name evidence="10" type="ORF">GCM10017584_38310</name>
</gene>
<dbReference type="InterPro" id="IPR011712">
    <property type="entry name" value="Sig_transdc_His_kin_sub3_dim/P"/>
</dbReference>
<organism evidence="10 11">
    <name type="scientific">Leifsonia poae</name>
    <dbReference type="NCBI Taxonomy" id="110933"/>
    <lineage>
        <taxon>Bacteria</taxon>
        <taxon>Bacillati</taxon>
        <taxon>Actinomycetota</taxon>
        <taxon>Actinomycetes</taxon>
        <taxon>Micrococcales</taxon>
        <taxon>Microbacteriaceae</taxon>
        <taxon>Leifsonia</taxon>
    </lineage>
</organism>
<keyword evidence="5" id="KW-0547">Nucleotide-binding</keyword>
<dbReference type="EMBL" id="BSEN01000015">
    <property type="protein sequence ID" value="GLJ78257.1"/>
    <property type="molecule type" value="Genomic_DNA"/>
</dbReference>
<keyword evidence="3" id="KW-0597">Phosphoprotein</keyword>
<name>A0A9W6M1Z2_9MICO</name>
<evidence type="ECO:0000256" key="5">
    <source>
        <dbReference type="ARBA" id="ARBA00022741"/>
    </source>
</evidence>
<evidence type="ECO:0000256" key="3">
    <source>
        <dbReference type="ARBA" id="ARBA00022553"/>
    </source>
</evidence>
<accession>A0A9W6M1Z2</accession>
<keyword evidence="7" id="KW-0067">ATP-binding</keyword>
<evidence type="ECO:0000259" key="9">
    <source>
        <dbReference type="SMART" id="SM00387"/>
    </source>
</evidence>
<dbReference type="EC" id="2.7.13.3" evidence="2"/>
<proteinExistence type="predicted"/>
<dbReference type="PANTHER" id="PTHR24421:SF10">
    <property type="entry name" value="NITRATE_NITRITE SENSOR PROTEIN NARQ"/>
    <property type="match status" value="1"/>
</dbReference>
<dbReference type="GO" id="GO:0000155">
    <property type="term" value="F:phosphorelay sensor kinase activity"/>
    <property type="evidence" value="ECO:0007669"/>
    <property type="project" value="InterPro"/>
</dbReference>
<feature type="domain" description="Histidine kinase/HSP90-like ATPase" evidence="9">
    <location>
        <begin position="253"/>
        <end position="346"/>
    </location>
</feature>
<evidence type="ECO:0000256" key="4">
    <source>
        <dbReference type="ARBA" id="ARBA00022679"/>
    </source>
</evidence>
<evidence type="ECO:0000256" key="8">
    <source>
        <dbReference type="ARBA" id="ARBA00023012"/>
    </source>
</evidence>
<dbReference type="PANTHER" id="PTHR24421">
    <property type="entry name" value="NITRATE/NITRITE SENSOR PROTEIN NARX-RELATED"/>
    <property type="match status" value="1"/>
</dbReference>
<evidence type="ECO:0000256" key="7">
    <source>
        <dbReference type="ARBA" id="ARBA00022840"/>
    </source>
</evidence>
<keyword evidence="11" id="KW-1185">Reference proteome</keyword>
<sequence>MVTKKLLSEGDRARQDDPVAVASRVADELISRLDGRGSALTADAATTAQLRSQVGRVIGRTFERLGIAPDDPLPTPPDFNVGETRARQNIHPADSLTAAKLLFDVALGAIALDHRTEAEIARALNASIMENVVPASVEYVNVLLERLAVAHSEERLSISRELHDRVAHSIAAGIQRVRIDQEHPEDSHTRIQEALLLFETALEETRALAMDLRHSVGDKGLEQAIEDYVSDLDADSPAAEARTAGRPRSLPAGVQEEAFIIVREAIHNARRHSGAAQVRVTSTWHPGGIVITVEDDGVGYDRDRIRPGALGLIAAQERAELIGADLDIQTQPDAGTTVTLTIAHPRESV</sequence>
<dbReference type="GO" id="GO:0005524">
    <property type="term" value="F:ATP binding"/>
    <property type="evidence" value="ECO:0007669"/>
    <property type="project" value="UniProtKB-KW"/>
</dbReference>
<dbReference type="Proteomes" id="UP001142372">
    <property type="component" value="Unassembled WGS sequence"/>
</dbReference>
<dbReference type="InterPro" id="IPR036890">
    <property type="entry name" value="HATPase_C_sf"/>
</dbReference>
<dbReference type="GO" id="GO:0046983">
    <property type="term" value="F:protein dimerization activity"/>
    <property type="evidence" value="ECO:0007669"/>
    <property type="project" value="InterPro"/>
</dbReference>
<dbReference type="SUPFAM" id="SSF55874">
    <property type="entry name" value="ATPase domain of HSP90 chaperone/DNA topoisomerase II/histidine kinase"/>
    <property type="match status" value="1"/>
</dbReference>
<dbReference type="GO" id="GO:0016020">
    <property type="term" value="C:membrane"/>
    <property type="evidence" value="ECO:0007669"/>
    <property type="project" value="InterPro"/>
</dbReference>